<evidence type="ECO:0000313" key="5">
    <source>
        <dbReference type="Proteomes" id="UP000435112"/>
    </source>
</evidence>
<comment type="caution">
    <text evidence="3">The sequence shown here is derived from an EMBL/GenBank/DDBJ whole genome shotgun (WGS) entry which is preliminary data.</text>
</comment>
<dbReference type="OrthoDB" id="77716at2759"/>
<protein>
    <submittedName>
        <fullName evidence="3">Uncharacterized protein</fullName>
    </submittedName>
</protein>
<proteinExistence type="predicted"/>
<dbReference type="EMBL" id="QXFU01000589">
    <property type="protein sequence ID" value="KAE9028344.1"/>
    <property type="molecule type" value="Genomic_DNA"/>
</dbReference>
<accession>A0A6A3MWE6</accession>
<feature type="compositionally biased region" description="Basic and acidic residues" evidence="1">
    <location>
        <begin position="409"/>
        <end position="419"/>
    </location>
</feature>
<dbReference type="Proteomes" id="UP000429607">
    <property type="component" value="Unassembled WGS sequence"/>
</dbReference>
<dbReference type="AlphaFoldDB" id="A0A6A3MWE6"/>
<name>A0A6A3MWE6_9STRA</name>
<dbReference type="Proteomes" id="UP000435112">
    <property type="component" value="Unassembled WGS sequence"/>
</dbReference>
<gene>
    <name evidence="3" type="ORF">PR001_g10298</name>
    <name evidence="2" type="ORF">PR002_g10421</name>
</gene>
<evidence type="ECO:0000313" key="4">
    <source>
        <dbReference type="Proteomes" id="UP000429607"/>
    </source>
</evidence>
<evidence type="ECO:0000313" key="3">
    <source>
        <dbReference type="EMBL" id="KAE9033132.1"/>
    </source>
</evidence>
<reference evidence="4 5" key="1">
    <citation type="submission" date="2018-09" db="EMBL/GenBank/DDBJ databases">
        <title>Genomic investigation of the strawberry pathogen Phytophthora fragariae indicates pathogenicity is determined by transcriptional variation in three key races.</title>
        <authorList>
            <person name="Adams T.M."/>
            <person name="Armitage A.D."/>
            <person name="Sobczyk M.K."/>
            <person name="Bates H.J."/>
            <person name="Dunwell J.M."/>
            <person name="Nellist C.F."/>
            <person name="Harrison R.J."/>
        </authorList>
    </citation>
    <scope>NUCLEOTIDE SEQUENCE [LARGE SCALE GENOMIC DNA]</scope>
    <source>
        <strain evidence="3 4">SCRP249</strain>
        <strain evidence="2 5">SCRP324</strain>
    </source>
</reference>
<organism evidence="3 4">
    <name type="scientific">Phytophthora rubi</name>
    <dbReference type="NCBI Taxonomy" id="129364"/>
    <lineage>
        <taxon>Eukaryota</taxon>
        <taxon>Sar</taxon>
        <taxon>Stramenopiles</taxon>
        <taxon>Oomycota</taxon>
        <taxon>Peronosporomycetes</taxon>
        <taxon>Peronosporales</taxon>
        <taxon>Peronosporaceae</taxon>
        <taxon>Phytophthora</taxon>
    </lineage>
</organism>
<evidence type="ECO:0000313" key="2">
    <source>
        <dbReference type="EMBL" id="KAE9028344.1"/>
    </source>
</evidence>
<evidence type="ECO:0000256" key="1">
    <source>
        <dbReference type="SAM" id="MobiDB-lite"/>
    </source>
</evidence>
<sequence length="433" mass="47579">MAFLATEDRFGPDLNRYRQGEPNPCTYIPENDGVLLPGGENASGTFGYHRSEQHEKPSHFVNAACSSPAIAATLKALEENSLQRVRETSVPTPCTYVPTVDGQFRRVYTLKEILAERKRTAIQRKLVKNEDAMTAQELHLALGPGSYEVSQDTNQEKIATPFSFSHEKRHGILDNAAAVGRVGCSPGPALYRVDSSTAVPSASTVASTPFRSKHAAAFVSRVHSDSQLHQQQKNDAAMYSKELAKSYQELGASVQRLGNRLASPEFREKTFQRFDKDVNAVEAFRRGPGSYECTSFPRFNGDSLKNNEGASTRVDCFQLSPLPSVKPSTSFGYVASRDLLTSMIAAGHASAHTIGPGVYDAHPSSFIVPTHNLGYKQEMKRLEAKSRLQSTSTSRSRSADSDANGDTQDDTRRLSRKEMWNVMKQGPTLPSQL</sequence>
<feature type="region of interest" description="Disordered" evidence="1">
    <location>
        <begin position="383"/>
        <end position="433"/>
    </location>
</feature>
<dbReference type="EMBL" id="QXFV01000600">
    <property type="protein sequence ID" value="KAE9033132.1"/>
    <property type="molecule type" value="Genomic_DNA"/>
</dbReference>